<reference evidence="1 2" key="1">
    <citation type="submission" date="2014-04" db="EMBL/GenBank/DDBJ databases">
        <authorList>
            <consortium name="DOE Joint Genome Institute"/>
            <person name="Kuo A."/>
            <person name="Tarkka M."/>
            <person name="Buscot F."/>
            <person name="Kohler A."/>
            <person name="Nagy L.G."/>
            <person name="Floudas D."/>
            <person name="Copeland A."/>
            <person name="Barry K.W."/>
            <person name="Cichocki N."/>
            <person name="Veneault-Fourrey C."/>
            <person name="LaButti K."/>
            <person name="Lindquist E.A."/>
            <person name="Lipzen A."/>
            <person name="Lundell T."/>
            <person name="Morin E."/>
            <person name="Murat C."/>
            <person name="Sun H."/>
            <person name="Tunlid A."/>
            <person name="Henrissat B."/>
            <person name="Grigoriev I.V."/>
            <person name="Hibbett D.S."/>
            <person name="Martin F."/>
            <person name="Nordberg H.P."/>
            <person name="Cantor M.N."/>
            <person name="Hua S.X."/>
        </authorList>
    </citation>
    <scope>NUCLEOTIDE SEQUENCE [LARGE SCALE GENOMIC DNA]</scope>
    <source>
        <strain evidence="1 2">F 1598</strain>
    </source>
</reference>
<evidence type="ECO:0000313" key="1">
    <source>
        <dbReference type="EMBL" id="KIM82848.1"/>
    </source>
</evidence>
<protein>
    <recommendedName>
        <fullName evidence="3">F-box domain-containing protein</fullName>
    </recommendedName>
</protein>
<reference evidence="2" key="2">
    <citation type="submission" date="2015-01" db="EMBL/GenBank/DDBJ databases">
        <title>Evolutionary Origins and Diversification of the Mycorrhizal Mutualists.</title>
        <authorList>
            <consortium name="DOE Joint Genome Institute"/>
            <consortium name="Mycorrhizal Genomics Consortium"/>
            <person name="Kohler A."/>
            <person name="Kuo A."/>
            <person name="Nagy L.G."/>
            <person name="Floudas D."/>
            <person name="Copeland A."/>
            <person name="Barry K.W."/>
            <person name="Cichocki N."/>
            <person name="Veneault-Fourrey C."/>
            <person name="LaButti K."/>
            <person name="Lindquist E.A."/>
            <person name="Lipzen A."/>
            <person name="Lundell T."/>
            <person name="Morin E."/>
            <person name="Murat C."/>
            <person name="Riley R."/>
            <person name="Ohm R."/>
            <person name="Sun H."/>
            <person name="Tunlid A."/>
            <person name="Henrissat B."/>
            <person name="Grigoriev I.V."/>
            <person name="Hibbett D.S."/>
            <person name="Martin F."/>
        </authorList>
    </citation>
    <scope>NUCLEOTIDE SEQUENCE [LARGE SCALE GENOMIC DNA]</scope>
    <source>
        <strain evidence="2">F 1598</strain>
    </source>
</reference>
<dbReference type="InParanoid" id="A0A0C3B970"/>
<dbReference type="EMBL" id="KN832993">
    <property type="protein sequence ID" value="KIM82848.1"/>
    <property type="molecule type" value="Genomic_DNA"/>
</dbReference>
<proteinExistence type="predicted"/>
<accession>A0A0C3B970</accession>
<dbReference type="AlphaFoldDB" id="A0A0C3B970"/>
<sequence length="382" mass="42697">MPAYEELLVFCREGLKNCINLRRCTWTRDGSVNSWILKALQECHNLRELEINGNHNGHYDAIILPQFENLQKISLIMPSGPVLDVLPSWINATGSILRSLTLICKASGLVTDHMLQALATNLPMLEHLHIVGCPKVTHKGVWHLVSANKGLIGLGLENLAQTFDMSDFSTRCTLSGSLLRLRSITLTINTQTASDIPKWLQEVEALLSLSPIEVFQVYSTFAYFDASAMVAMNKFCSKIVTTHGQRLTRFAAHRMRIGMDVVLDICLRCVVLEQLFVVAHSKELNLLVTGLAGAYKLRTVHINYPFEDGIEEGSSSLVLSSDEALHLVRQCGSTIVEFGCNTRVWQVNRVAVTDVWGRITIEPHLSPYENPDIPEQFMVVRS</sequence>
<keyword evidence="2" id="KW-1185">Reference proteome</keyword>
<dbReference type="SUPFAM" id="SSF52047">
    <property type="entry name" value="RNI-like"/>
    <property type="match status" value="1"/>
</dbReference>
<dbReference type="STRING" id="765440.A0A0C3B970"/>
<dbReference type="Gene3D" id="3.80.10.10">
    <property type="entry name" value="Ribonuclease Inhibitor"/>
    <property type="match status" value="1"/>
</dbReference>
<evidence type="ECO:0008006" key="3">
    <source>
        <dbReference type="Google" id="ProtNLM"/>
    </source>
</evidence>
<gene>
    <name evidence="1" type="ORF">PILCRDRAFT_820136</name>
</gene>
<name>A0A0C3B970_PILCF</name>
<dbReference type="InterPro" id="IPR032675">
    <property type="entry name" value="LRR_dom_sf"/>
</dbReference>
<dbReference type="OrthoDB" id="2585512at2759"/>
<evidence type="ECO:0000313" key="2">
    <source>
        <dbReference type="Proteomes" id="UP000054166"/>
    </source>
</evidence>
<dbReference type="Proteomes" id="UP000054166">
    <property type="component" value="Unassembled WGS sequence"/>
</dbReference>
<organism evidence="1 2">
    <name type="scientific">Piloderma croceum (strain F 1598)</name>
    <dbReference type="NCBI Taxonomy" id="765440"/>
    <lineage>
        <taxon>Eukaryota</taxon>
        <taxon>Fungi</taxon>
        <taxon>Dikarya</taxon>
        <taxon>Basidiomycota</taxon>
        <taxon>Agaricomycotina</taxon>
        <taxon>Agaricomycetes</taxon>
        <taxon>Agaricomycetidae</taxon>
        <taxon>Atheliales</taxon>
        <taxon>Atheliaceae</taxon>
        <taxon>Piloderma</taxon>
    </lineage>
</organism>
<dbReference type="HOGENOM" id="CLU_017901_0_0_1"/>